<keyword evidence="5" id="KW-1185">Reference proteome</keyword>
<accession>A0AAI8V2Q8</accession>
<name>A0AAI8V2Q8_9PEZI</name>
<evidence type="ECO:0000256" key="2">
    <source>
        <dbReference type="ARBA" id="ARBA00023128"/>
    </source>
</evidence>
<dbReference type="Proteomes" id="UP001295740">
    <property type="component" value="Unassembled WGS sequence"/>
</dbReference>
<evidence type="ECO:0000313" key="5">
    <source>
        <dbReference type="Proteomes" id="UP001295740"/>
    </source>
</evidence>
<evidence type="ECO:0000256" key="1">
    <source>
        <dbReference type="ARBA" id="ARBA00004173"/>
    </source>
</evidence>
<dbReference type="PANTHER" id="PTHR33481:SF1">
    <property type="entry name" value="ENDONUCLEASE_EXONUCLEASE_PHOSPHATASE DOMAIN-CONTAINING PROTEIN-RELATED"/>
    <property type="match status" value="1"/>
</dbReference>
<dbReference type="Pfam" id="PF00078">
    <property type="entry name" value="RVT_1"/>
    <property type="match status" value="1"/>
</dbReference>
<comment type="subcellular location">
    <subcellularLocation>
        <location evidence="1">Mitochondrion</location>
    </subcellularLocation>
</comment>
<gene>
    <name evidence="4" type="ORF">KHLLAP_LOCUS261</name>
</gene>
<comment type="caution">
    <text evidence="4">The sequence shown here is derived from an EMBL/GenBank/DDBJ whole genome shotgun (WGS) entry which is preliminary data.</text>
</comment>
<proteinExistence type="predicted"/>
<dbReference type="PANTHER" id="PTHR33481">
    <property type="entry name" value="REVERSE TRANSCRIPTASE"/>
    <property type="match status" value="1"/>
</dbReference>
<reference evidence="4" key="1">
    <citation type="submission" date="2023-10" db="EMBL/GenBank/DDBJ databases">
        <authorList>
            <person name="Hackl T."/>
        </authorList>
    </citation>
    <scope>NUCLEOTIDE SEQUENCE</scope>
</reference>
<organism evidence="4 5">
    <name type="scientific">Anthostomella pinea</name>
    <dbReference type="NCBI Taxonomy" id="933095"/>
    <lineage>
        <taxon>Eukaryota</taxon>
        <taxon>Fungi</taxon>
        <taxon>Dikarya</taxon>
        <taxon>Ascomycota</taxon>
        <taxon>Pezizomycotina</taxon>
        <taxon>Sordariomycetes</taxon>
        <taxon>Xylariomycetidae</taxon>
        <taxon>Xylariales</taxon>
        <taxon>Xylariaceae</taxon>
        <taxon>Anthostomella</taxon>
    </lineage>
</organism>
<dbReference type="SUPFAM" id="SSF56672">
    <property type="entry name" value="DNA/RNA polymerases"/>
    <property type="match status" value="1"/>
</dbReference>
<dbReference type="GO" id="GO:0005739">
    <property type="term" value="C:mitochondrion"/>
    <property type="evidence" value="ECO:0007669"/>
    <property type="project" value="UniProtKB-SubCell"/>
</dbReference>
<dbReference type="InterPro" id="IPR043502">
    <property type="entry name" value="DNA/RNA_pol_sf"/>
</dbReference>
<evidence type="ECO:0000259" key="3">
    <source>
        <dbReference type="PROSITE" id="PS50878"/>
    </source>
</evidence>
<dbReference type="EMBL" id="CAUWAG010000003">
    <property type="protein sequence ID" value="CAJ2499793.1"/>
    <property type="molecule type" value="Genomic_DNA"/>
</dbReference>
<protein>
    <submittedName>
        <fullName evidence="4">Uu.00g026460.m01.CDS01</fullName>
    </submittedName>
</protein>
<feature type="domain" description="Reverse transcriptase" evidence="3">
    <location>
        <begin position="1"/>
        <end position="103"/>
    </location>
</feature>
<keyword evidence="2" id="KW-0496">Mitochondrion</keyword>
<dbReference type="PROSITE" id="PS50878">
    <property type="entry name" value="RT_POL"/>
    <property type="match status" value="1"/>
</dbReference>
<dbReference type="AlphaFoldDB" id="A0AAI8V2Q8"/>
<evidence type="ECO:0000313" key="4">
    <source>
        <dbReference type="EMBL" id="CAJ2499793.1"/>
    </source>
</evidence>
<sequence>MASIVVLPKARKTPEEKTLLGAYRLIALLSCMGKVIEKVISNRMMEAAETYRLLPEGQMENRKGRSTEHAIHMVVEAVHTGWSYGAVATLMQLDITGAFDAVG</sequence>
<dbReference type="InterPro" id="IPR000477">
    <property type="entry name" value="RT_dom"/>
</dbReference>